<keyword evidence="2 3" id="KW-0802">TPR repeat</keyword>
<organism evidence="4 6">
    <name type="scientific">Didymodactylos carnosus</name>
    <dbReference type="NCBI Taxonomy" id="1234261"/>
    <lineage>
        <taxon>Eukaryota</taxon>
        <taxon>Metazoa</taxon>
        <taxon>Spiralia</taxon>
        <taxon>Gnathifera</taxon>
        <taxon>Rotifera</taxon>
        <taxon>Eurotatoria</taxon>
        <taxon>Bdelloidea</taxon>
        <taxon>Philodinida</taxon>
        <taxon>Philodinidae</taxon>
        <taxon>Didymodactylos</taxon>
    </lineage>
</organism>
<evidence type="ECO:0000256" key="2">
    <source>
        <dbReference type="ARBA" id="ARBA00022803"/>
    </source>
</evidence>
<proteinExistence type="predicted"/>
<accession>A0A815HEX1</accession>
<keyword evidence="1" id="KW-0677">Repeat</keyword>
<keyword evidence="6" id="KW-1185">Reference proteome</keyword>
<reference evidence="4" key="1">
    <citation type="submission" date="2021-02" db="EMBL/GenBank/DDBJ databases">
        <authorList>
            <person name="Nowell W R."/>
        </authorList>
    </citation>
    <scope>NUCLEOTIDE SEQUENCE</scope>
</reference>
<dbReference type="Proteomes" id="UP000681722">
    <property type="component" value="Unassembled WGS sequence"/>
</dbReference>
<dbReference type="AlphaFoldDB" id="A0A815HEX1"/>
<dbReference type="PROSITE" id="PS50005">
    <property type="entry name" value="TPR"/>
    <property type="match status" value="1"/>
</dbReference>
<sequence length="207" mass="24420">MFITTGIKREKFINRADWSHSTKLAEDLRNKSFVYRILNKATHEQNIYMIFLYHCFIRFIHIQLKDEQKDIYEHNLRLYRTSVDIKYDYNKALYYYQQSIDYASLAETYFDIANIYSIKADTVVNIATVYAHQSKQEQALILYKKAVRIQSTTLPLKHPLLSNIHSNIDAVYEQLNNYNLALKQCTIASNILNEQSLTSTYPLIITI</sequence>
<dbReference type="SMART" id="SM00028">
    <property type="entry name" value="TPR"/>
    <property type="match status" value="2"/>
</dbReference>
<dbReference type="InterPro" id="IPR019734">
    <property type="entry name" value="TPR_rpt"/>
</dbReference>
<dbReference type="OrthoDB" id="5986190at2759"/>
<evidence type="ECO:0000313" key="5">
    <source>
        <dbReference type="EMBL" id="CAF4224591.1"/>
    </source>
</evidence>
<dbReference type="Gene3D" id="1.25.40.10">
    <property type="entry name" value="Tetratricopeptide repeat domain"/>
    <property type="match status" value="1"/>
</dbReference>
<dbReference type="EMBL" id="CAJOBC010065495">
    <property type="protein sequence ID" value="CAF4224591.1"/>
    <property type="molecule type" value="Genomic_DNA"/>
</dbReference>
<dbReference type="EMBL" id="CAJNOQ010015006">
    <property type="protein sequence ID" value="CAF1353052.1"/>
    <property type="molecule type" value="Genomic_DNA"/>
</dbReference>
<feature type="repeat" description="TPR" evidence="3">
    <location>
        <begin position="120"/>
        <end position="153"/>
    </location>
</feature>
<gene>
    <name evidence="4" type="ORF">GPM918_LOCUS31008</name>
    <name evidence="5" type="ORF">SRO942_LOCUS31639</name>
</gene>
<comment type="caution">
    <text evidence="4">The sequence shown here is derived from an EMBL/GenBank/DDBJ whole genome shotgun (WGS) entry which is preliminary data.</text>
</comment>
<evidence type="ECO:0008006" key="7">
    <source>
        <dbReference type="Google" id="ProtNLM"/>
    </source>
</evidence>
<dbReference type="InterPro" id="IPR011990">
    <property type="entry name" value="TPR-like_helical_dom_sf"/>
</dbReference>
<evidence type="ECO:0000256" key="3">
    <source>
        <dbReference type="PROSITE-ProRule" id="PRU00339"/>
    </source>
</evidence>
<dbReference type="PANTHER" id="PTHR45641">
    <property type="entry name" value="TETRATRICOPEPTIDE REPEAT PROTEIN (AFU_ORTHOLOGUE AFUA_6G03870)"/>
    <property type="match status" value="1"/>
</dbReference>
<evidence type="ECO:0000313" key="4">
    <source>
        <dbReference type="EMBL" id="CAF1353052.1"/>
    </source>
</evidence>
<dbReference type="SUPFAM" id="SSF48452">
    <property type="entry name" value="TPR-like"/>
    <property type="match status" value="1"/>
</dbReference>
<name>A0A815HEX1_9BILA</name>
<protein>
    <recommendedName>
        <fullName evidence="7">Tetratricopeptide repeat protein</fullName>
    </recommendedName>
</protein>
<evidence type="ECO:0000256" key="1">
    <source>
        <dbReference type="ARBA" id="ARBA00022737"/>
    </source>
</evidence>
<dbReference type="Proteomes" id="UP000663829">
    <property type="component" value="Unassembled WGS sequence"/>
</dbReference>
<evidence type="ECO:0000313" key="6">
    <source>
        <dbReference type="Proteomes" id="UP000663829"/>
    </source>
</evidence>
<dbReference type="PANTHER" id="PTHR45641:SF19">
    <property type="entry name" value="NEPHROCYSTIN-3"/>
    <property type="match status" value="1"/>
</dbReference>